<feature type="region of interest" description="Disordered" evidence="1">
    <location>
        <begin position="173"/>
        <end position="196"/>
    </location>
</feature>
<name>A0A0H2RWU6_9AGAM</name>
<evidence type="ECO:0000313" key="3">
    <source>
        <dbReference type="Proteomes" id="UP000053477"/>
    </source>
</evidence>
<dbReference type="Proteomes" id="UP000053477">
    <property type="component" value="Unassembled WGS sequence"/>
</dbReference>
<gene>
    <name evidence="2" type="ORF">SCHPADRAFT_893206</name>
</gene>
<protein>
    <submittedName>
        <fullName evidence="2">Uncharacterized protein</fullName>
    </submittedName>
</protein>
<evidence type="ECO:0000256" key="1">
    <source>
        <dbReference type="SAM" id="MobiDB-lite"/>
    </source>
</evidence>
<organism evidence="2 3">
    <name type="scientific">Schizopora paradoxa</name>
    <dbReference type="NCBI Taxonomy" id="27342"/>
    <lineage>
        <taxon>Eukaryota</taxon>
        <taxon>Fungi</taxon>
        <taxon>Dikarya</taxon>
        <taxon>Basidiomycota</taxon>
        <taxon>Agaricomycotina</taxon>
        <taxon>Agaricomycetes</taxon>
        <taxon>Hymenochaetales</taxon>
        <taxon>Schizoporaceae</taxon>
        <taxon>Schizopora</taxon>
    </lineage>
</organism>
<dbReference type="InParanoid" id="A0A0H2RWU6"/>
<accession>A0A0H2RWU6</accession>
<sequence length="196" mass="23022">MWAVFSSMRERVGVPSRDLDMRLFWYADTLIGIKDQMNKNEMRKKATYSPPQVLPYVSDSEISRRYITRRPQGNTWMMSQFHGIALLLSRHPLRSARVDNAECHEGHRNVTLRDWIFMIDERKKGVAIVRERENESKERKYRKEKSSYYLHLRKRNVATNSSALIINTPQTKYDRTNSSADDATFNHGEGIITDHS</sequence>
<dbReference type="AlphaFoldDB" id="A0A0H2RWU6"/>
<keyword evidence="3" id="KW-1185">Reference proteome</keyword>
<evidence type="ECO:0000313" key="2">
    <source>
        <dbReference type="EMBL" id="KLO09291.1"/>
    </source>
</evidence>
<proteinExistence type="predicted"/>
<dbReference type="EMBL" id="KQ086060">
    <property type="protein sequence ID" value="KLO09291.1"/>
    <property type="molecule type" value="Genomic_DNA"/>
</dbReference>
<reference evidence="2 3" key="1">
    <citation type="submission" date="2015-04" db="EMBL/GenBank/DDBJ databases">
        <title>Complete genome sequence of Schizopora paradoxa KUC8140, a cosmopolitan wood degrader in East Asia.</title>
        <authorList>
            <consortium name="DOE Joint Genome Institute"/>
            <person name="Min B."/>
            <person name="Park H."/>
            <person name="Jang Y."/>
            <person name="Kim J.-J."/>
            <person name="Kim K.H."/>
            <person name="Pangilinan J."/>
            <person name="Lipzen A."/>
            <person name="Riley R."/>
            <person name="Grigoriev I.V."/>
            <person name="Spatafora J.W."/>
            <person name="Choi I.-G."/>
        </authorList>
    </citation>
    <scope>NUCLEOTIDE SEQUENCE [LARGE SCALE GENOMIC DNA]</scope>
    <source>
        <strain evidence="2 3">KUC8140</strain>
    </source>
</reference>